<sequence length="180" mass="20055">MTNRRPALTLPLPDREQYDSQRPQSSLQTPPIRSPRFREDFDAPFSVDIMNASRTTLATDTMSYPSTAATSRNSFGYDGDQTPPPYLRNASWESETKRRSKVNDRILEWAKKSWGAVRTRSDSKVDYFDSHSAQSPTNNMMSPSSDNIAPSEPDGPQANIDYTRAVVTVTGTVNSKAGSK</sequence>
<dbReference type="AlphaFoldDB" id="A0A395RRV6"/>
<keyword evidence="3" id="KW-1185">Reference proteome</keyword>
<evidence type="ECO:0000313" key="3">
    <source>
        <dbReference type="Proteomes" id="UP000266234"/>
    </source>
</evidence>
<gene>
    <name evidence="2" type="ORF">FLONG3_10092</name>
</gene>
<evidence type="ECO:0000313" key="2">
    <source>
        <dbReference type="EMBL" id="RGP62870.1"/>
    </source>
</evidence>
<feature type="region of interest" description="Disordered" evidence="1">
    <location>
        <begin position="70"/>
        <end position="100"/>
    </location>
</feature>
<name>A0A395RRV6_9HYPO</name>
<organism evidence="2 3">
    <name type="scientific">Fusarium longipes</name>
    <dbReference type="NCBI Taxonomy" id="694270"/>
    <lineage>
        <taxon>Eukaryota</taxon>
        <taxon>Fungi</taxon>
        <taxon>Dikarya</taxon>
        <taxon>Ascomycota</taxon>
        <taxon>Pezizomycotina</taxon>
        <taxon>Sordariomycetes</taxon>
        <taxon>Hypocreomycetidae</taxon>
        <taxon>Hypocreales</taxon>
        <taxon>Nectriaceae</taxon>
        <taxon>Fusarium</taxon>
    </lineage>
</organism>
<feature type="region of interest" description="Disordered" evidence="1">
    <location>
        <begin position="1"/>
        <end position="38"/>
    </location>
</feature>
<reference evidence="2 3" key="1">
    <citation type="journal article" date="2018" name="PLoS Pathog.">
        <title>Evolution of structural diversity of trichothecenes, a family of toxins produced by plant pathogenic and entomopathogenic fungi.</title>
        <authorList>
            <person name="Proctor R.H."/>
            <person name="McCormick S.P."/>
            <person name="Kim H.S."/>
            <person name="Cardoza R.E."/>
            <person name="Stanley A.M."/>
            <person name="Lindo L."/>
            <person name="Kelly A."/>
            <person name="Brown D.W."/>
            <person name="Lee T."/>
            <person name="Vaughan M.M."/>
            <person name="Alexander N.J."/>
            <person name="Busman M."/>
            <person name="Gutierrez S."/>
        </authorList>
    </citation>
    <scope>NUCLEOTIDE SEQUENCE [LARGE SCALE GENOMIC DNA]</scope>
    <source>
        <strain evidence="2 3">NRRL 20695</strain>
    </source>
</reference>
<feature type="compositionally biased region" description="Polar residues" evidence="1">
    <location>
        <begin position="20"/>
        <end position="31"/>
    </location>
</feature>
<accession>A0A395RRV6</accession>
<dbReference type="Proteomes" id="UP000266234">
    <property type="component" value="Unassembled WGS sequence"/>
</dbReference>
<feature type="region of interest" description="Disordered" evidence="1">
    <location>
        <begin position="127"/>
        <end position="158"/>
    </location>
</feature>
<protein>
    <submittedName>
        <fullName evidence="2">Uncharacterized protein</fullName>
    </submittedName>
</protein>
<evidence type="ECO:0000256" key="1">
    <source>
        <dbReference type="SAM" id="MobiDB-lite"/>
    </source>
</evidence>
<dbReference type="EMBL" id="PXOG01000279">
    <property type="protein sequence ID" value="RGP62870.1"/>
    <property type="molecule type" value="Genomic_DNA"/>
</dbReference>
<dbReference type="OrthoDB" id="4939977at2759"/>
<comment type="caution">
    <text evidence="2">The sequence shown here is derived from an EMBL/GenBank/DDBJ whole genome shotgun (WGS) entry which is preliminary data.</text>
</comment>
<feature type="compositionally biased region" description="Polar residues" evidence="1">
    <location>
        <begin position="131"/>
        <end position="148"/>
    </location>
</feature>
<proteinExistence type="predicted"/>